<dbReference type="SUPFAM" id="SSF47473">
    <property type="entry name" value="EF-hand"/>
    <property type="match status" value="1"/>
</dbReference>
<dbReference type="InterPro" id="IPR011992">
    <property type="entry name" value="EF-hand-dom_pair"/>
</dbReference>
<evidence type="ECO:0000313" key="4">
    <source>
        <dbReference type="EMBL" id="KAH0941840.1"/>
    </source>
</evidence>
<dbReference type="InterPro" id="IPR018247">
    <property type="entry name" value="EF_Hand_1_Ca_BS"/>
</dbReference>
<dbReference type="PROSITE" id="PS00018">
    <property type="entry name" value="EF_HAND_1"/>
    <property type="match status" value="1"/>
</dbReference>
<feature type="region of interest" description="Disordered" evidence="2">
    <location>
        <begin position="87"/>
        <end position="111"/>
    </location>
</feature>
<evidence type="ECO:0000259" key="3">
    <source>
        <dbReference type="PROSITE" id="PS50222"/>
    </source>
</evidence>
<dbReference type="PROSITE" id="PS50222">
    <property type="entry name" value="EF_HAND_2"/>
    <property type="match status" value="1"/>
</dbReference>
<dbReference type="Pfam" id="PF08414">
    <property type="entry name" value="NADPH_Ox"/>
    <property type="match status" value="1"/>
</dbReference>
<feature type="domain" description="EF-hand" evidence="3">
    <location>
        <begin position="232"/>
        <end position="254"/>
    </location>
</feature>
<name>A0ABQ8EJI0_BRANA</name>
<evidence type="ECO:0000256" key="2">
    <source>
        <dbReference type="SAM" id="MobiDB-lite"/>
    </source>
</evidence>
<dbReference type="Proteomes" id="UP000824890">
    <property type="component" value="Unassembled WGS sequence"/>
</dbReference>
<gene>
    <name evidence="4" type="ORF">HID58_001477</name>
</gene>
<feature type="region of interest" description="Disordered" evidence="2">
    <location>
        <begin position="1"/>
        <end position="61"/>
    </location>
</feature>
<reference evidence="4 5" key="1">
    <citation type="submission" date="2021-05" db="EMBL/GenBank/DDBJ databases">
        <title>Genome Assembly of Synthetic Allotetraploid Brassica napus Reveals Homoeologous Exchanges between Subgenomes.</title>
        <authorList>
            <person name="Davis J.T."/>
        </authorList>
    </citation>
    <scope>NUCLEOTIDE SEQUENCE [LARGE SCALE GENOMIC DNA]</scope>
    <source>
        <strain evidence="5">cv. Da-Ae</strain>
        <tissue evidence="4">Seedling</tissue>
    </source>
</reference>
<dbReference type="EMBL" id="JAGKQM010000001">
    <property type="protein sequence ID" value="KAH0941840.1"/>
    <property type="molecule type" value="Genomic_DNA"/>
</dbReference>
<accession>A0ABQ8EJI0</accession>
<keyword evidence="5" id="KW-1185">Reference proteome</keyword>
<dbReference type="Gene3D" id="1.10.238.10">
    <property type="entry name" value="EF-hand"/>
    <property type="match status" value="2"/>
</dbReference>
<protein>
    <recommendedName>
        <fullName evidence="3">EF-hand domain-containing protein</fullName>
    </recommendedName>
</protein>
<proteinExistence type="predicted"/>
<dbReference type="InterPro" id="IPR013623">
    <property type="entry name" value="NADPH_Ox"/>
</dbReference>
<sequence>TFQEIINSQAERDMERPVSFDVTDYNPEGDDWSNDLIPHRDSMSRPSSPPIHQNPEMKSPEDATEYVTITLDIEGNNVVVEENAEPMVRRQQGSRKKSVVNRRTLDEPSRSKFDSSEALKGLKMFISMTDAGWIAVERRFDKMTAKTGGLLDPLNFGECLGINSKEFALGLFYTLASQRDISCEGVSKSELLELWCQINDQCFDSRLRMFFDIDQRLSCKVESIEFVKCRADKDGDGRLSEEEVKQFIRLTASANTQSTTQNMVDKYAAMIMKELDPYDFGYIMMESLKELLLDVETLSENKITSTDQETKKPTTKRWYKVIRDIPSSSLIPCLKKTSSTKKT</sequence>
<evidence type="ECO:0000256" key="1">
    <source>
        <dbReference type="ARBA" id="ARBA00022837"/>
    </source>
</evidence>
<feature type="non-terminal residue" evidence="4">
    <location>
        <position position="1"/>
    </location>
</feature>
<evidence type="ECO:0000313" key="5">
    <source>
        <dbReference type="Proteomes" id="UP000824890"/>
    </source>
</evidence>
<comment type="caution">
    <text evidence="4">The sequence shown here is derived from an EMBL/GenBank/DDBJ whole genome shotgun (WGS) entry which is preliminary data.</text>
</comment>
<organism evidence="4 5">
    <name type="scientific">Brassica napus</name>
    <name type="common">Rape</name>
    <dbReference type="NCBI Taxonomy" id="3708"/>
    <lineage>
        <taxon>Eukaryota</taxon>
        <taxon>Viridiplantae</taxon>
        <taxon>Streptophyta</taxon>
        <taxon>Embryophyta</taxon>
        <taxon>Tracheophyta</taxon>
        <taxon>Spermatophyta</taxon>
        <taxon>Magnoliopsida</taxon>
        <taxon>eudicotyledons</taxon>
        <taxon>Gunneridae</taxon>
        <taxon>Pentapetalae</taxon>
        <taxon>rosids</taxon>
        <taxon>malvids</taxon>
        <taxon>Brassicales</taxon>
        <taxon>Brassicaceae</taxon>
        <taxon>Brassiceae</taxon>
        <taxon>Brassica</taxon>
    </lineage>
</organism>
<keyword evidence="1" id="KW-0106">Calcium</keyword>
<dbReference type="InterPro" id="IPR002048">
    <property type="entry name" value="EF_hand_dom"/>
</dbReference>